<dbReference type="AlphaFoldDB" id="A0A540VJL5"/>
<feature type="domain" description="Carbohydrate kinase PfkB" evidence="5">
    <location>
        <begin position="4"/>
        <end position="297"/>
    </location>
</feature>
<reference evidence="6 7" key="1">
    <citation type="submission" date="2019-06" db="EMBL/GenBank/DDBJ databases">
        <title>Genome sequence of Litorilinea aerophila BAA-2444.</title>
        <authorList>
            <person name="Maclea K.S."/>
            <person name="Maurais E.G."/>
            <person name="Iannazzi L.C."/>
        </authorList>
    </citation>
    <scope>NUCLEOTIDE SEQUENCE [LARGE SCALE GENOMIC DNA]</scope>
    <source>
        <strain evidence="6 7">ATCC BAA-2444</strain>
    </source>
</reference>
<dbReference type="InterPro" id="IPR002173">
    <property type="entry name" value="Carboh/pur_kinase_PfkB_CS"/>
</dbReference>
<dbReference type="OrthoDB" id="9813569at2"/>
<dbReference type="InterPro" id="IPR011611">
    <property type="entry name" value="PfkB_dom"/>
</dbReference>
<keyword evidence="2 4" id="KW-0808">Transferase</keyword>
<dbReference type="CDD" id="cd01166">
    <property type="entry name" value="KdgK"/>
    <property type="match status" value="1"/>
</dbReference>
<dbReference type="SUPFAM" id="SSF53613">
    <property type="entry name" value="Ribokinase-like"/>
    <property type="match status" value="1"/>
</dbReference>
<accession>A0A540VJL5</accession>
<sequence>MHMFDILVLGEINVDLILSGDARPEFGQVEKVIQDATLAIGGSGTIFACGAARLGLRVAYCGVVGQDLFGRYMLEQLQARKIDTTGVIVDPSLKTGMTVILHHQGDRALLTYLGAINRLEAEMVDRALLAQARHVHVSSYFLQHALQPGLADLLAAAHKQGATVSMDTNWDPAERWDSGLEHLWPHVDLFLPNEQEALAIARADSLEQALDALAARLPLVAVKRGAQGAVARQDGQTVWDPGFTVPVVDTTGAGDSFDAGFVYGFLHGWPLVETLGLACACGALSTRAPGGTEAQPTLDEAKELLHSRQAP</sequence>
<proteinExistence type="inferred from homology"/>
<keyword evidence="3 4" id="KW-0418">Kinase</keyword>
<dbReference type="PRINTS" id="PR00990">
    <property type="entry name" value="RIBOKINASE"/>
</dbReference>
<dbReference type="PANTHER" id="PTHR10584">
    <property type="entry name" value="SUGAR KINASE"/>
    <property type="match status" value="1"/>
</dbReference>
<dbReference type="Gene3D" id="3.40.1190.20">
    <property type="match status" value="1"/>
</dbReference>
<name>A0A540VJL5_9CHLR</name>
<dbReference type="InterPro" id="IPR029056">
    <property type="entry name" value="Ribokinase-like"/>
</dbReference>
<dbReference type="PANTHER" id="PTHR10584:SF166">
    <property type="entry name" value="RIBOKINASE"/>
    <property type="match status" value="1"/>
</dbReference>
<keyword evidence="7" id="KW-1185">Reference proteome</keyword>
<dbReference type="InParanoid" id="A0A540VJL5"/>
<evidence type="ECO:0000313" key="7">
    <source>
        <dbReference type="Proteomes" id="UP000317371"/>
    </source>
</evidence>
<gene>
    <name evidence="6" type="ORF">FKZ61_04790</name>
</gene>
<comment type="caution">
    <text evidence="6">The sequence shown here is derived from an EMBL/GenBank/DDBJ whole genome shotgun (WGS) entry which is preliminary data.</text>
</comment>
<dbReference type="EMBL" id="VIGC01000005">
    <property type="protein sequence ID" value="TQE96960.1"/>
    <property type="molecule type" value="Genomic_DNA"/>
</dbReference>
<dbReference type="GO" id="GO:0016301">
    <property type="term" value="F:kinase activity"/>
    <property type="evidence" value="ECO:0007669"/>
    <property type="project" value="UniProtKB-KW"/>
</dbReference>
<dbReference type="PROSITE" id="PS00584">
    <property type="entry name" value="PFKB_KINASES_2"/>
    <property type="match status" value="1"/>
</dbReference>
<evidence type="ECO:0000256" key="3">
    <source>
        <dbReference type="ARBA" id="ARBA00022777"/>
    </source>
</evidence>
<evidence type="ECO:0000313" key="6">
    <source>
        <dbReference type="EMBL" id="TQE96960.1"/>
    </source>
</evidence>
<evidence type="ECO:0000259" key="5">
    <source>
        <dbReference type="Pfam" id="PF00294"/>
    </source>
</evidence>
<evidence type="ECO:0000256" key="2">
    <source>
        <dbReference type="ARBA" id="ARBA00022679"/>
    </source>
</evidence>
<comment type="similarity">
    <text evidence="1 4">Belongs to the carbohydrate kinase PfkB family.</text>
</comment>
<dbReference type="Proteomes" id="UP000317371">
    <property type="component" value="Unassembled WGS sequence"/>
</dbReference>
<dbReference type="GO" id="GO:0006796">
    <property type="term" value="P:phosphate-containing compound metabolic process"/>
    <property type="evidence" value="ECO:0007669"/>
    <property type="project" value="UniProtKB-ARBA"/>
</dbReference>
<organism evidence="6 7">
    <name type="scientific">Litorilinea aerophila</name>
    <dbReference type="NCBI Taxonomy" id="1204385"/>
    <lineage>
        <taxon>Bacteria</taxon>
        <taxon>Bacillati</taxon>
        <taxon>Chloroflexota</taxon>
        <taxon>Caldilineae</taxon>
        <taxon>Caldilineales</taxon>
        <taxon>Caldilineaceae</taxon>
        <taxon>Litorilinea</taxon>
    </lineage>
</organism>
<evidence type="ECO:0000256" key="1">
    <source>
        <dbReference type="ARBA" id="ARBA00010688"/>
    </source>
</evidence>
<dbReference type="InterPro" id="IPR002139">
    <property type="entry name" value="Ribo/fructo_kinase"/>
</dbReference>
<dbReference type="Pfam" id="PF00294">
    <property type="entry name" value="PfkB"/>
    <property type="match status" value="1"/>
</dbReference>
<evidence type="ECO:0000256" key="4">
    <source>
        <dbReference type="RuleBase" id="RU003704"/>
    </source>
</evidence>
<protein>
    <submittedName>
        <fullName evidence="6">Carbohydrate kinase family protein</fullName>
    </submittedName>
</protein>